<dbReference type="GeneID" id="19011098"/>
<dbReference type="STRING" id="41875.K8ER31"/>
<sequence>MTMISHVCILSSFYLRDAKRIKSSWSPPQKKKRITNSHQLLLSSNGHPGFGTKEKRAMMMTSSLFGVLSSTSSSSSLLKKMKENKTNVMSVRRRHHQRPHQHHHHHASETKRDGRRAGKALSVAAVMMPSLLPSSHQHQHQSSSSSSSSVVSLDNNNNTIKRGKVAAKAAAAAREYHRQQQQSEEDTTISSVNSTTTRTIQERVLNENNASQKRRNKLLGLFGKGSMMFVLVAMMVTASALLFPETALAKSKAVIAEQSSGFSVKVILDWILHLDKHLVELFATSGKMAYGVLFGIIFAETGFVVTPFLPGDSLLFACGALGAIGVLNFPLVYGLLFLAAVLGDTVNYMCGSFFGEVAIRKNPRIFKPDYIAKTRTFYDKYGGRTVVLARFFVIVRTFAPFIAGVAKMNYSKFALYNVMGAGVWITSFMGLGYFFGNVPVVKENFATTIVVIILLSLLPIIVEIVNHKKDSSANSASA</sequence>
<dbReference type="PANTHER" id="PTHR30353:SF0">
    <property type="entry name" value="TRANSMEMBRANE PROTEIN"/>
    <property type="match status" value="1"/>
</dbReference>
<dbReference type="OrthoDB" id="10267664at2759"/>
<feature type="region of interest" description="Disordered" evidence="6">
    <location>
        <begin position="90"/>
        <end position="117"/>
    </location>
</feature>
<evidence type="ECO:0000256" key="6">
    <source>
        <dbReference type="SAM" id="MobiDB-lite"/>
    </source>
</evidence>
<evidence type="ECO:0000256" key="1">
    <source>
        <dbReference type="ARBA" id="ARBA00004651"/>
    </source>
</evidence>
<feature type="transmembrane region" description="Helical" evidence="7">
    <location>
        <begin position="288"/>
        <end position="309"/>
    </location>
</feature>
<dbReference type="Pfam" id="PF09335">
    <property type="entry name" value="VTT_dom"/>
    <property type="match status" value="1"/>
</dbReference>
<name>K8ER31_9CHLO</name>
<feature type="transmembrane region" description="Helical" evidence="7">
    <location>
        <begin position="445"/>
        <end position="465"/>
    </location>
</feature>
<dbReference type="eggNOG" id="ENOG502RZX4">
    <property type="taxonomic scope" value="Eukaryota"/>
</dbReference>
<keyword evidence="3 7" id="KW-0812">Transmembrane</keyword>
<dbReference type="RefSeq" id="XP_007508387.1">
    <property type="nucleotide sequence ID" value="XM_007508325.1"/>
</dbReference>
<organism evidence="9 10">
    <name type="scientific">Bathycoccus prasinos</name>
    <dbReference type="NCBI Taxonomy" id="41875"/>
    <lineage>
        <taxon>Eukaryota</taxon>
        <taxon>Viridiplantae</taxon>
        <taxon>Chlorophyta</taxon>
        <taxon>Mamiellophyceae</taxon>
        <taxon>Mamiellales</taxon>
        <taxon>Bathycoccaceae</taxon>
        <taxon>Bathycoccus</taxon>
    </lineage>
</organism>
<evidence type="ECO:0000259" key="8">
    <source>
        <dbReference type="Pfam" id="PF09335"/>
    </source>
</evidence>
<feature type="transmembrane region" description="Helical" evidence="7">
    <location>
        <begin position="387"/>
        <end position="406"/>
    </location>
</feature>
<dbReference type="KEGG" id="bpg:Bathy17g01850"/>
<evidence type="ECO:0000256" key="3">
    <source>
        <dbReference type="ARBA" id="ARBA00022692"/>
    </source>
</evidence>
<evidence type="ECO:0000256" key="2">
    <source>
        <dbReference type="ARBA" id="ARBA00022475"/>
    </source>
</evidence>
<evidence type="ECO:0000256" key="7">
    <source>
        <dbReference type="SAM" id="Phobius"/>
    </source>
</evidence>
<feature type="transmembrane region" description="Helical" evidence="7">
    <location>
        <begin position="314"/>
        <end position="342"/>
    </location>
</feature>
<dbReference type="AlphaFoldDB" id="K8ER31"/>
<evidence type="ECO:0000256" key="5">
    <source>
        <dbReference type="ARBA" id="ARBA00023136"/>
    </source>
</evidence>
<feature type="compositionally biased region" description="Low complexity" evidence="6">
    <location>
        <begin position="133"/>
        <end position="153"/>
    </location>
</feature>
<proteinExistence type="predicted"/>
<feature type="region of interest" description="Disordered" evidence="6">
    <location>
        <begin position="133"/>
        <end position="157"/>
    </location>
</feature>
<protein>
    <submittedName>
        <fullName evidence="9">DedA family protein</fullName>
    </submittedName>
</protein>
<keyword evidence="5 7" id="KW-0472">Membrane</keyword>
<feature type="compositionally biased region" description="Basic and acidic residues" evidence="6">
    <location>
        <begin position="107"/>
        <end position="116"/>
    </location>
</feature>
<keyword evidence="4 7" id="KW-1133">Transmembrane helix</keyword>
<comment type="subcellular location">
    <subcellularLocation>
        <location evidence="1">Cell membrane</location>
        <topology evidence="1">Multi-pass membrane protein</topology>
    </subcellularLocation>
</comment>
<accession>K8ER31</accession>
<reference evidence="9 10" key="1">
    <citation type="submission" date="2011-10" db="EMBL/GenBank/DDBJ databases">
        <authorList>
            <person name="Genoscope - CEA"/>
        </authorList>
    </citation>
    <scope>NUCLEOTIDE SEQUENCE [LARGE SCALE GENOMIC DNA]</scope>
    <source>
        <strain evidence="9 10">RCC 1105</strain>
    </source>
</reference>
<evidence type="ECO:0000313" key="10">
    <source>
        <dbReference type="Proteomes" id="UP000198341"/>
    </source>
</evidence>
<feature type="domain" description="VTT" evidence="8">
    <location>
        <begin position="309"/>
        <end position="433"/>
    </location>
</feature>
<keyword evidence="10" id="KW-1185">Reference proteome</keyword>
<dbReference type="EMBL" id="FO082262">
    <property type="protein sequence ID" value="CCO20491.1"/>
    <property type="molecule type" value="Genomic_DNA"/>
</dbReference>
<dbReference type="Proteomes" id="UP000198341">
    <property type="component" value="Chromosome 17"/>
</dbReference>
<feature type="region of interest" description="Disordered" evidence="6">
    <location>
        <begin position="171"/>
        <end position="195"/>
    </location>
</feature>
<dbReference type="PANTHER" id="PTHR30353">
    <property type="entry name" value="INNER MEMBRANE PROTEIN DEDA-RELATED"/>
    <property type="match status" value="1"/>
</dbReference>
<evidence type="ECO:0000256" key="4">
    <source>
        <dbReference type="ARBA" id="ARBA00022989"/>
    </source>
</evidence>
<gene>
    <name evidence="9" type="ordered locus">Bathy17g01850</name>
</gene>
<dbReference type="InterPro" id="IPR032816">
    <property type="entry name" value="VTT_dom"/>
</dbReference>
<feature type="transmembrane region" description="Helical" evidence="7">
    <location>
        <begin position="221"/>
        <end position="243"/>
    </location>
</feature>
<dbReference type="InterPro" id="IPR032818">
    <property type="entry name" value="DedA-like"/>
</dbReference>
<keyword evidence="2" id="KW-1003">Cell membrane</keyword>
<evidence type="ECO:0000313" key="9">
    <source>
        <dbReference type="EMBL" id="CCO20491.1"/>
    </source>
</evidence>
<feature type="transmembrane region" description="Helical" evidence="7">
    <location>
        <begin position="413"/>
        <end position="433"/>
    </location>
</feature>
<dbReference type="GO" id="GO:0005886">
    <property type="term" value="C:plasma membrane"/>
    <property type="evidence" value="ECO:0007669"/>
    <property type="project" value="UniProtKB-SubCell"/>
</dbReference>
<feature type="compositionally biased region" description="Basic residues" evidence="6">
    <location>
        <begin position="91"/>
        <end position="106"/>
    </location>
</feature>